<proteinExistence type="predicted"/>
<evidence type="ECO:0000313" key="2">
    <source>
        <dbReference type="Proteomes" id="UP000814128"/>
    </source>
</evidence>
<reference evidence="1" key="2">
    <citation type="journal article" date="2022" name="New Phytol.">
        <title>Evolutionary transition to the ectomycorrhizal habit in the genomes of a hyperdiverse lineage of mushroom-forming fungi.</title>
        <authorList>
            <person name="Looney B."/>
            <person name="Miyauchi S."/>
            <person name="Morin E."/>
            <person name="Drula E."/>
            <person name="Courty P.E."/>
            <person name="Kohler A."/>
            <person name="Kuo A."/>
            <person name="LaButti K."/>
            <person name="Pangilinan J."/>
            <person name="Lipzen A."/>
            <person name="Riley R."/>
            <person name="Andreopoulos W."/>
            <person name="He G."/>
            <person name="Johnson J."/>
            <person name="Nolan M."/>
            <person name="Tritt A."/>
            <person name="Barry K.W."/>
            <person name="Grigoriev I.V."/>
            <person name="Nagy L.G."/>
            <person name="Hibbett D."/>
            <person name="Henrissat B."/>
            <person name="Matheny P.B."/>
            <person name="Labbe J."/>
            <person name="Martin F.M."/>
        </authorList>
    </citation>
    <scope>NUCLEOTIDE SEQUENCE</scope>
    <source>
        <strain evidence="1">EC-137</strain>
    </source>
</reference>
<dbReference type="Proteomes" id="UP000814128">
    <property type="component" value="Unassembled WGS sequence"/>
</dbReference>
<comment type="caution">
    <text evidence="1">The sequence shown here is derived from an EMBL/GenBank/DDBJ whole genome shotgun (WGS) entry which is preliminary data.</text>
</comment>
<gene>
    <name evidence="1" type="ORF">K488DRAFT_86738</name>
</gene>
<evidence type="ECO:0000313" key="1">
    <source>
        <dbReference type="EMBL" id="KAI0031506.1"/>
    </source>
</evidence>
<protein>
    <submittedName>
        <fullName evidence="1">Uncharacterized protein</fullName>
    </submittedName>
</protein>
<accession>A0ACB8QJL0</accession>
<organism evidence="1 2">
    <name type="scientific">Vararia minispora EC-137</name>
    <dbReference type="NCBI Taxonomy" id="1314806"/>
    <lineage>
        <taxon>Eukaryota</taxon>
        <taxon>Fungi</taxon>
        <taxon>Dikarya</taxon>
        <taxon>Basidiomycota</taxon>
        <taxon>Agaricomycotina</taxon>
        <taxon>Agaricomycetes</taxon>
        <taxon>Russulales</taxon>
        <taxon>Lachnocladiaceae</taxon>
        <taxon>Vararia</taxon>
    </lineage>
</organism>
<reference evidence="1" key="1">
    <citation type="submission" date="2021-02" db="EMBL/GenBank/DDBJ databases">
        <authorList>
            <consortium name="DOE Joint Genome Institute"/>
            <person name="Ahrendt S."/>
            <person name="Looney B.P."/>
            <person name="Miyauchi S."/>
            <person name="Morin E."/>
            <person name="Drula E."/>
            <person name="Courty P.E."/>
            <person name="Chicoki N."/>
            <person name="Fauchery L."/>
            <person name="Kohler A."/>
            <person name="Kuo A."/>
            <person name="Labutti K."/>
            <person name="Pangilinan J."/>
            <person name="Lipzen A."/>
            <person name="Riley R."/>
            <person name="Andreopoulos W."/>
            <person name="He G."/>
            <person name="Johnson J."/>
            <person name="Barry K.W."/>
            <person name="Grigoriev I.V."/>
            <person name="Nagy L."/>
            <person name="Hibbett D."/>
            <person name="Henrissat B."/>
            <person name="Matheny P.B."/>
            <person name="Labbe J."/>
            <person name="Martin F."/>
        </authorList>
    </citation>
    <scope>NUCLEOTIDE SEQUENCE</scope>
    <source>
        <strain evidence="1">EC-137</strain>
    </source>
</reference>
<sequence>MSSSAQVVAAGTVSVQTSKDRFTHSIPLALFLRFLFEVCILSILSYILKVLYWSVVPRADHVQHPSKSPREEAHLGSSLSSRSGISDSLARHIPSVTSMPPSASRVHGLDRFDLVHSAAMAFFSNDGPSPPSESSTGTFKDSSSSASPTNTSNPSAEMSLSLASTHSSASDKCKYQAQLKDEEDEGQHNTNDTRGPKLSKAARRRRNRRIRLAPYLGKPPSFEAEAKPVGIPAPSLQLGDVAP</sequence>
<keyword evidence="2" id="KW-1185">Reference proteome</keyword>
<dbReference type="EMBL" id="MU273577">
    <property type="protein sequence ID" value="KAI0031506.1"/>
    <property type="molecule type" value="Genomic_DNA"/>
</dbReference>
<name>A0ACB8QJL0_9AGAM</name>